<evidence type="ECO:0000256" key="1">
    <source>
        <dbReference type="ARBA" id="ARBA00022630"/>
    </source>
</evidence>
<dbReference type="InterPro" id="IPR023048">
    <property type="entry name" value="NADH:quinone_OxRdtase_FMN_depd"/>
</dbReference>
<feature type="domain" description="Flavodoxin-like fold" evidence="7">
    <location>
        <begin position="3"/>
        <end position="179"/>
    </location>
</feature>
<evidence type="ECO:0000256" key="4">
    <source>
        <dbReference type="ARBA" id="ARBA00023027"/>
    </source>
</evidence>
<feature type="binding site" evidence="6">
    <location>
        <begin position="16"/>
        <end position="18"/>
    </location>
    <ligand>
        <name>FMN</name>
        <dbReference type="ChEBI" id="CHEBI:58210"/>
    </ligand>
</feature>
<accession>A0A1G9U0N1</accession>
<dbReference type="GeneID" id="40830456"/>
<dbReference type="Pfam" id="PF02525">
    <property type="entry name" value="Flavodoxin_2"/>
    <property type="match status" value="1"/>
</dbReference>
<gene>
    <name evidence="6" type="primary">azoR</name>
    <name evidence="8" type="ORF">SAMN05444921_109220</name>
</gene>
<keyword evidence="4 6" id="KW-0520">NAD</keyword>
<evidence type="ECO:0000256" key="2">
    <source>
        <dbReference type="ARBA" id="ARBA00022643"/>
    </source>
</evidence>
<evidence type="ECO:0000313" key="9">
    <source>
        <dbReference type="Proteomes" id="UP000199063"/>
    </source>
</evidence>
<comment type="similarity">
    <text evidence="6">Belongs to the azoreductase type 1 family.</text>
</comment>
<reference evidence="9" key="1">
    <citation type="submission" date="2016-10" db="EMBL/GenBank/DDBJ databases">
        <authorList>
            <person name="Varghese N."/>
            <person name="Submissions S."/>
        </authorList>
    </citation>
    <scope>NUCLEOTIDE SEQUENCE [LARGE SCALE GENOMIC DNA]</scope>
    <source>
        <strain evidence="9">CGMCC 4.7042</strain>
    </source>
</reference>
<dbReference type="InterPro" id="IPR003680">
    <property type="entry name" value="Flavodoxin_fold"/>
</dbReference>
<dbReference type="InterPro" id="IPR050104">
    <property type="entry name" value="FMN-dep_NADH:Q_OxRdtase_AzoR1"/>
</dbReference>
<comment type="function">
    <text evidence="6">Also exhibits azoreductase activity. Catalyzes the reductive cleavage of the azo bond in aromatic azo compounds to the corresponding amines.</text>
</comment>
<dbReference type="PANTHER" id="PTHR43741">
    <property type="entry name" value="FMN-DEPENDENT NADH-AZOREDUCTASE 1"/>
    <property type="match status" value="1"/>
</dbReference>
<comment type="catalytic activity">
    <reaction evidence="5">
        <text>N,N-dimethyl-1,4-phenylenediamine + anthranilate + 2 NAD(+) = 2-(4-dimethylaminophenyl)diazenylbenzoate + 2 NADH + 2 H(+)</text>
        <dbReference type="Rhea" id="RHEA:55872"/>
        <dbReference type="ChEBI" id="CHEBI:15378"/>
        <dbReference type="ChEBI" id="CHEBI:15783"/>
        <dbReference type="ChEBI" id="CHEBI:16567"/>
        <dbReference type="ChEBI" id="CHEBI:57540"/>
        <dbReference type="ChEBI" id="CHEBI:57945"/>
        <dbReference type="ChEBI" id="CHEBI:71579"/>
        <dbReference type="EC" id="1.7.1.17"/>
    </reaction>
    <physiologicalReaction direction="right-to-left" evidence="5">
        <dbReference type="Rhea" id="RHEA:55874"/>
    </physiologicalReaction>
</comment>
<sequence length="218" mass="23386">MAHLLHIDSSAAPAGSVSREVATSFRSAWEQEHASGTVTHLDLAKSPIPHLTPAGISARSKTVDRMTPEESVAAALQNRLVSELRAADAYLFSVPMYNWSVPSPFKAWLDQILIAGRTTAFGDEPESVKGRPATVIVSAGGGYGAGTPREGWDFATPYLRQVLGEGLGLDVHTIQVELTMAHHSPAMADLRDLADTNRANAHSDAEKRARLLAQELGR</sequence>
<comment type="subunit">
    <text evidence="6">Homodimer.</text>
</comment>
<evidence type="ECO:0000313" key="8">
    <source>
        <dbReference type="EMBL" id="SDM53432.1"/>
    </source>
</evidence>
<dbReference type="Proteomes" id="UP000199063">
    <property type="component" value="Unassembled WGS sequence"/>
</dbReference>
<proteinExistence type="inferred from homology"/>
<dbReference type="GO" id="GO:0016655">
    <property type="term" value="F:oxidoreductase activity, acting on NAD(P)H, quinone or similar compound as acceptor"/>
    <property type="evidence" value="ECO:0007669"/>
    <property type="project" value="InterPro"/>
</dbReference>
<dbReference type="EC" id="1.7.1.17" evidence="6"/>
<dbReference type="HAMAP" id="MF_01216">
    <property type="entry name" value="Azoreductase_type1"/>
    <property type="match status" value="1"/>
</dbReference>
<protein>
    <recommendedName>
        <fullName evidence="6">FMN dependent NADH:quinone oxidoreductase</fullName>
        <ecNumber evidence="6">1.6.5.-</ecNumber>
    </recommendedName>
    <alternativeName>
        <fullName evidence="6">Azo-dye reductase</fullName>
    </alternativeName>
    <alternativeName>
        <fullName evidence="6">FMN-dependent NADH-azo compound oxidoreductase</fullName>
    </alternativeName>
    <alternativeName>
        <fullName evidence="6">FMN-dependent NADH-azoreductase</fullName>
        <ecNumber evidence="6">1.7.1.17</ecNumber>
    </alternativeName>
</protein>
<keyword evidence="2 6" id="KW-0288">FMN</keyword>
<dbReference type="AlphaFoldDB" id="A0A1G9U0N1"/>
<comment type="catalytic activity">
    <reaction evidence="6">
        <text>2 a quinone + NADH + H(+) = 2 a 1,4-benzosemiquinone + NAD(+)</text>
        <dbReference type="Rhea" id="RHEA:65952"/>
        <dbReference type="ChEBI" id="CHEBI:15378"/>
        <dbReference type="ChEBI" id="CHEBI:57540"/>
        <dbReference type="ChEBI" id="CHEBI:57945"/>
        <dbReference type="ChEBI" id="CHEBI:132124"/>
        <dbReference type="ChEBI" id="CHEBI:134225"/>
    </reaction>
</comment>
<dbReference type="Gene3D" id="3.40.50.360">
    <property type="match status" value="1"/>
</dbReference>
<dbReference type="GO" id="GO:0009055">
    <property type="term" value="F:electron transfer activity"/>
    <property type="evidence" value="ECO:0007669"/>
    <property type="project" value="UniProtKB-UniRule"/>
</dbReference>
<dbReference type="OrthoDB" id="9805013at2"/>
<keyword evidence="9" id="KW-1185">Reference proteome</keyword>
<dbReference type="PANTHER" id="PTHR43741:SF4">
    <property type="entry name" value="FMN-DEPENDENT NADH:QUINONE OXIDOREDUCTASE"/>
    <property type="match status" value="1"/>
</dbReference>
<dbReference type="GO" id="GO:0010181">
    <property type="term" value="F:FMN binding"/>
    <property type="evidence" value="ECO:0007669"/>
    <property type="project" value="UniProtKB-UniRule"/>
</dbReference>
<dbReference type="SUPFAM" id="SSF52218">
    <property type="entry name" value="Flavoproteins"/>
    <property type="match status" value="1"/>
</dbReference>
<name>A0A1G9U0N1_9ACTN</name>
<evidence type="ECO:0000256" key="3">
    <source>
        <dbReference type="ARBA" id="ARBA00023002"/>
    </source>
</evidence>
<feature type="binding site" evidence="6">
    <location>
        <begin position="138"/>
        <end position="141"/>
    </location>
    <ligand>
        <name>FMN</name>
        <dbReference type="ChEBI" id="CHEBI:58210"/>
    </ligand>
</feature>
<dbReference type="GO" id="GO:0016652">
    <property type="term" value="F:oxidoreductase activity, acting on NAD(P)H as acceptor"/>
    <property type="evidence" value="ECO:0007669"/>
    <property type="project" value="UniProtKB-UniRule"/>
</dbReference>
<evidence type="ECO:0000256" key="5">
    <source>
        <dbReference type="ARBA" id="ARBA00048542"/>
    </source>
</evidence>
<evidence type="ECO:0000256" key="6">
    <source>
        <dbReference type="HAMAP-Rule" id="MF_01216"/>
    </source>
</evidence>
<keyword evidence="3 6" id="KW-0560">Oxidoreductase</keyword>
<dbReference type="EC" id="1.6.5.-" evidence="6"/>
<comment type="function">
    <text evidence="6">Quinone reductase that provides resistance to thiol-specific stress caused by electrophilic quinones.</text>
</comment>
<comment type="caution">
    <text evidence="6">Lacks conserved residue(s) required for the propagation of feature annotation.</text>
</comment>
<evidence type="ECO:0000259" key="7">
    <source>
        <dbReference type="Pfam" id="PF02525"/>
    </source>
</evidence>
<comment type="cofactor">
    <cofactor evidence="6">
        <name>FMN</name>
        <dbReference type="ChEBI" id="CHEBI:58210"/>
    </cofactor>
    <text evidence="6">Binds 1 FMN per subunit.</text>
</comment>
<organism evidence="8 9">
    <name type="scientific">Streptomyces wuyuanensis</name>
    <dbReference type="NCBI Taxonomy" id="1196353"/>
    <lineage>
        <taxon>Bacteria</taxon>
        <taxon>Bacillati</taxon>
        <taxon>Actinomycetota</taxon>
        <taxon>Actinomycetes</taxon>
        <taxon>Kitasatosporales</taxon>
        <taxon>Streptomycetaceae</taxon>
        <taxon>Streptomyces</taxon>
    </lineage>
</organism>
<feature type="binding site" evidence="6">
    <location>
        <position position="10"/>
    </location>
    <ligand>
        <name>FMN</name>
        <dbReference type="ChEBI" id="CHEBI:58210"/>
    </ligand>
</feature>
<keyword evidence="1 6" id="KW-0285">Flavoprotein</keyword>
<dbReference type="RefSeq" id="WP_093655147.1">
    <property type="nucleotide sequence ID" value="NZ_FNHI01000009.1"/>
</dbReference>
<dbReference type="InterPro" id="IPR029039">
    <property type="entry name" value="Flavoprotein-like_sf"/>
</dbReference>
<dbReference type="EMBL" id="FNHI01000009">
    <property type="protein sequence ID" value="SDM53432.1"/>
    <property type="molecule type" value="Genomic_DNA"/>
</dbReference>